<evidence type="ECO:0000256" key="1">
    <source>
        <dbReference type="SAM" id="Phobius"/>
    </source>
</evidence>
<evidence type="ECO:0000313" key="3">
    <source>
        <dbReference type="Proteomes" id="UP000664288"/>
    </source>
</evidence>
<gene>
    <name evidence="2" type="ORF">J1C47_03945</name>
</gene>
<feature type="transmembrane region" description="Helical" evidence="1">
    <location>
        <begin position="76"/>
        <end position="99"/>
    </location>
</feature>
<keyword evidence="1" id="KW-0812">Transmembrane</keyword>
<keyword evidence="1" id="KW-0472">Membrane</keyword>
<reference evidence="2 3" key="1">
    <citation type="submission" date="2021-03" db="EMBL/GenBank/DDBJ databases">
        <title>Whole genome sequence of Jiella sp. MQZ13P-4.</title>
        <authorList>
            <person name="Tuo L."/>
        </authorList>
    </citation>
    <scope>NUCLEOTIDE SEQUENCE [LARGE SCALE GENOMIC DNA]</scope>
    <source>
        <strain evidence="2 3">MQZ13P-4</strain>
    </source>
</reference>
<dbReference type="RefSeq" id="WP_207349413.1">
    <property type="nucleotide sequence ID" value="NZ_JAFMPY010000003.1"/>
</dbReference>
<protein>
    <recommendedName>
        <fullName evidence="4">DUF4129 domain-containing protein</fullName>
    </recommendedName>
</protein>
<evidence type="ECO:0000313" key="2">
    <source>
        <dbReference type="EMBL" id="MBO0902780.1"/>
    </source>
</evidence>
<keyword evidence="3" id="KW-1185">Reference proteome</keyword>
<keyword evidence="1" id="KW-1133">Transmembrane helix</keyword>
<comment type="caution">
    <text evidence="2">The sequence shown here is derived from an EMBL/GenBank/DDBJ whole genome shotgun (WGS) entry which is preliminary data.</text>
</comment>
<name>A0ABS3IZE4_9HYPH</name>
<accession>A0ABS3IZE4</accession>
<sequence length="323" mass="37494">MANILWSSTMLLCRIAFLISFFFTFTAFSQENPPALSSPQPFNSMPVDKDAIEISSQRQQILREAENLFWSRYLDIFLSLLAVLATIIAGFGIAVYIGVRKTLMQVIDQIVRHRTELSVARSIGLTYNEFSFMWWSMYRRSFEKFLNGENLSPQELEVCSLSIENAMTAAGRGLEQIELVFEKIDHAEKSDKALHKTYIYLLNQYIYNTSAISIIENRQMSEAFIKEIIRDLEKLDSISVNKNALTPDFLWYEVYETISFVKFYLGRMINDPVLQSEGRRILIDLAQGRRPSRHLVVPPKEWRETILSEHGHRNRMNIQDVVI</sequence>
<evidence type="ECO:0008006" key="4">
    <source>
        <dbReference type="Google" id="ProtNLM"/>
    </source>
</evidence>
<dbReference type="Proteomes" id="UP000664288">
    <property type="component" value="Unassembled WGS sequence"/>
</dbReference>
<proteinExistence type="predicted"/>
<organism evidence="2 3">
    <name type="scientific">Jiella sonneratiae</name>
    <dbReference type="NCBI Taxonomy" id="2816856"/>
    <lineage>
        <taxon>Bacteria</taxon>
        <taxon>Pseudomonadati</taxon>
        <taxon>Pseudomonadota</taxon>
        <taxon>Alphaproteobacteria</taxon>
        <taxon>Hyphomicrobiales</taxon>
        <taxon>Aurantimonadaceae</taxon>
        <taxon>Jiella</taxon>
    </lineage>
</organism>
<dbReference type="EMBL" id="JAFMPY010000003">
    <property type="protein sequence ID" value="MBO0902780.1"/>
    <property type="molecule type" value="Genomic_DNA"/>
</dbReference>